<reference evidence="1" key="1">
    <citation type="submission" date="2021-06" db="EMBL/GenBank/DDBJ databases">
        <authorList>
            <person name="Kallberg Y."/>
            <person name="Tangrot J."/>
            <person name="Rosling A."/>
        </authorList>
    </citation>
    <scope>NUCLEOTIDE SEQUENCE</scope>
    <source>
        <strain evidence="1">MT106</strain>
    </source>
</reference>
<evidence type="ECO:0000313" key="2">
    <source>
        <dbReference type="Proteomes" id="UP000789831"/>
    </source>
</evidence>
<proteinExistence type="predicted"/>
<dbReference type="AlphaFoldDB" id="A0A9N9DL31"/>
<comment type="caution">
    <text evidence="1">The sequence shown here is derived from an EMBL/GenBank/DDBJ whole genome shotgun (WGS) entry which is preliminary data.</text>
</comment>
<gene>
    <name evidence="1" type="ORF">AGERDE_LOCUS11105</name>
</gene>
<name>A0A9N9DL31_9GLOM</name>
<dbReference type="OrthoDB" id="2445277at2759"/>
<sequence length="369" mass="42654">MSSCKVICECIDCIEKSSQGKTVALKTYKKHLKKYQIEHEINIRLGATSLETKTKKTKYNSPIQELITTSSDFESLQESIEFDSVSIATSSSLESDTELSELETYLLSESEIESKKSDSDWENIDRLRIQLKDPNRAKTMLYRSTYQFQEQSLNDIYDGELYKNLLHEEFFIGDHDICLIGSCDGYQIFKQKRDDCWVVLFINGNLPPLERVKQENLMVGAIIPGPNAPKNMNKYLDDILTIESLSGSNQDNQIQMRGVTPAMYKHWSGTFFSKTHQDLNTDPCYYLKNSIWKTVSLELFKNSKKMPRDFGRVPVAIHHHKGYKAEEWMNWTILYSIPLLKNYLPSSMGIIRFSCSKMLSKNNNISRYN</sequence>
<dbReference type="EMBL" id="CAJVPL010004166">
    <property type="protein sequence ID" value="CAG8643935.1"/>
    <property type="molecule type" value="Genomic_DNA"/>
</dbReference>
<organism evidence="1 2">
    <name type="scientific">Ambispora gerdemannii</name>
    <dbReference type="NCBI Taxonomy" id="144530"/>
    <lineage>
        <taxon>Eukaryota</taxon>
        <taxon>Fungi</taxon>
        <taxon>Fungi incertae sedis</taxon>
        <taxon>Mucoromycota</taxon>
        <taxon>Glomeromycotina</taxon>
        <taxon>Glomeromycetes</taxon>
        <taxon>Archaeosporales</taxon>
        <taxon>Ambisporaceae</taxon>
        <taxon>Ambispora</taxon>
    </lineage>
</organism>
<dbReference type="InterPro" id="IPR004242">
    <property type="entry name" value="Transposase_21"/>
</dbReference>
<dbReference type="Pfam" id="PF02992">
    <property type="entry name" value="Transposase_21"/>
    <property type="match status" value="1"/>
</dbReference>
<protein>
    <submittedName>
        <fullName evidence="1">7921_t:CDS:1</fullName>
    </submittedName>
</protein>
<evidence type="ECO:0000313" key="1">
    <source>
        <dbReference type="EMBL" id="CAG8643935.1"/>
    </source>
</evidence>
<dbReference type="Proteomes" id="UP000789831">
    <property type="component" value="Unassembled WGS sequence"/>
</dbReference>
<accession>A0A9N9DL31</accession>
<keyword evidence="2" id="KW-1185">Reference proteome</keyword>